<sequence length="319" mass="36154">MLRPQLRLGCLCMQKRTFVSSPTDVITVLTSGLEALHSTTPLTWWMIIPMATITFRTMFTLPIAILQRRRTQRQAQLTPLVQAMGPILRLKLAQRATSAKALESQQQSPEAKMIGGQAAGLSYEQIMVLSSKERRRRQKKLYKDHNCQMWKNLILPGVQIPLWIAMSATFRDLTGWTDITSNPMDPALTTEGFLWVSDLTLSDPLAILPIVLGTLALTNVEWNAKTYSLQNTHVRRSLRITPLESILNISRFGTVFLMAIATQAPSGLALYWISSNAFSLIQNMVLDRYIPMRYQEQERWSGREAPEGSRPLASRPERE</sequence>
<organism evidence="10 11">
    <name type="scientific">Cyberlindnera jadinii (strain ATCC 18201 / CBS 1600 / BCRC 20928 / JCM 3617 / NBRC 0987 / NRRL Y-1542)</name>
    <name type="common">Torula yeast</name>
    <name type="synonym">Candida utilis</name>
    <dbReference type="NCBI Taxonomy" id="983966"/>
    <lineage>
        <taxon>Eukaryota</taxon>
        <taxon>Fungi</taxon>
        <taxon>Dikarya</taxon>
        <taxon>Ascomycota</taxon>
        <taxon>Saccharomycotina</taxon>
        <taxon>Saccharomycetes</taxon>
        <taxon>Phaffomycetales</taxon>
        <taxon>Phaffomycetaceae</taxon>
        <taxon>Cyberlindnera</taxon>
    </lineage>
</organism>
<dbReference type="GO" id="GO:0005743">
    <property type="term" value="C:mitochondrial inner membrane"/>
    <property type="evidence" value="ECO:0007669"/>
    <property type="project" value="TreeGrafter"/>
</dbReference>
<dbReference type="GO" id="GO:0033617">
    <property type="term" value="P:mitochondrial respiratory chain complex IV assembly"/>
    <property type="evidence" value="ECO:0007669"/>
    <property type="project" value="TreeGrafter"/>
</dbReference>
<dbReference type="GO" id="GO:0032977">
    <property type="term" value="F:membrane insertase activity"/>
    <property type="evidence" value="ECO:0007669"/>
    <property type="project" value="InterPro"/>
</dbReference>
<evidence type="ECO:0000313" key="11">
    <source>
        <dbReference type="Proteomes" id="UP000038830"/>
    </source>
</evidence>
<evidence type="ECO:0000313" key="10">
    <source>
        <dbReference type="EMBL" id="CEP20516.1"/>
    </source>
</evidence>
<gene>
    <name evidence="10" type="ORF">BN1211_0401</name>
</gene>
<dbReference type="CDD" id="cd20069">
    <property type="entry name" value="5TM_Oxa1-like"/>
    <property type="match status" value="1"/>
</dbReference>
<evidence type="ECO:0000256" key="1">
    <source>
        <dbReference type="ARBA" id="ARBA00004141"/>
    </source>
</evidence>
<feature type="domain" description="Membrane insertase YidC/Oxa/ALB C-terminal" evidence="9">
    <location>
        <begin position="132"/>
        <end position="287"/>
    </location>
</feature>
<keyword evidence="3 6" id="KW-0812">Transmembrane</keyword>
<evidence type="ECO:0000256" key="8">
    <source>
        <dbReference type="SAM" id="Phobius"/>
    </source>
</evidence>
<protein>
    <recommendedName>
        <fullName evidence="9">Membrane insertase YidC/Oxa/ALB C-terminal domain-containing protein</fullName>
    </recommendedName>
</protein>
<evidence type="ECO:0000256" key="6">
    <source>
        <dbReference type="RuleBase" id="RU003945"/>
    </source>
</evidence>
<dbReference type="GO" id="GO:0032979">
    <property type="term" value="P:protein insertion into mitochondrial inner membrane from matrix"/>
    <property type="evidence" value="ECO:0007669"/>
    <property type="project" value="TreeGrafter"/>
</dbReference>
<evidence type="ECO:0000259" key="9">
    <source>
        <dbReference type="Pfam" id="PF02096"/>
    </source>
</evidence>
<keyword evidence="5 8" id="KW-0472">Membrane</keyword>
<evidence type="ECO:0000256" key="2">
    <source>
        <dbReference type="ARBA" id="ARBA00009877"/>
    </source>
</evidence>
<evidence type="ECO:0000256" key="5">
    <source>
        <dbReference type="ARBA" id="ARBA00023136"/>
    </source>
</evidence>
<dbReference type="EMBL" id="CDQK01000001">
    <property type="protein sequence ID" value="CEP20516.1"/>
    <property type="molecule type" value="Genomic_DNA"/>
</dbReference>
<feature type="region of interest" description="Disordered" evidence="7">
    <location>
        <begin position="300"/>
        <end position="319"/>
    </location>
</feature>
<dbReference type="InterPro" id="IPR001708">
    <property type="entry name" value="YidC/ALB3/OXA1/COX18"/>
</dbReference>
<accession>A0A0H5BYS2</accession>
<comment type="subcellular location">
    <subcellularLocation>
        <location evidence="1 6">Membrane</location>
        <topology evidence="1 6">Multi-pass membrane protein</topology>
    </subcellularLocation>
</comment>
<evidence type="ECO:0000256" key="3">
    <source>
        <dbReference type="ARBA" id="ARBA00022692"/>
    </source>
</evidence>
<dbReference type="PANTHER" id="PTHR12428:SF65">
    <property type="entry name" value="CYTOCHROME C OXIDASE ASSEMBLY PROTEIN COX18, MITOCHONDRIAL"/>
    <property type="match status" value="1"/>
</dbReference>
<dbReference type="Pfam" id="PF02096">
    <property type="entry name" value="60KD_IMP"/>
    <property type="match status" value="1"/>
</dbReference>
<dbReference type="Proteomes" id="UP000038830">
    <property type="component" value="Unassembled WGS sequence"/>
</dbReference>
<feature type="transmembrane region" description="Helical" evidence="8">
    <location>
        <begin position="42"/>
        <end position="66"/>
    </location>
</feature>
<dbReference type="InterPro" id="IPR028055">
    <property type="entry name" value="YidC/Oxa/ALB_C"/>
</dbReference>
<dbReference type="AlphaFoldDB" id="A0A0H5BYS2"/>
<name>A0A0H5BYS2_CYBJN</name>
<evidence type="ECO:0000256" key="4">
    <source>
        <dbReference type="ARBA" id="ARBA00022989"/>
    </source>
</evidence>
<proteinExistence type="inferred from homology"/>
<dbReference type="PANTHER" id="PTHR12428">
    <property type="entry name" value="OXA1"/>
    <property type="match status" value="1"/>
</dbReference>
<comment type="similarity">
    <text evidence="2 6">Belongs to the OXA1/ALB3/YidC family.</text>
</comment>
<reference evidence="11" key="1">
    <citation type="journal article" date="2015" name="J. Biotechnol.">
        <title>The structure of the Cyberlindnera jadinii genome and its relation to Candida utilis analyzed by the occurrence of single nucleotide polymorphisms.</title>
        <authorList>
            <person name="Rupp O."/>
            <person name="Brinkrolf K."/>
            <person name="Buerth C."/>
            <person name="Kunigo M."/>
            <person name="Schneider J."/>
            <person name="Jaenicke S."/>
            <person name="Goesmann A."/>
            <person name="Puehler A."/>
            <person name="Jaeger K.-E."/>
            <person name="Ernst J.F."/>
        </authorList>
    </citation>
    <scope>NUCLEOTIDE SEQUENCE [LARGE SCALE GENOMIC DNA]</scope>
    <source>
        <strain evidence="11">ATCC 18201 / CBS 1600 / BCRC 20928 / JCM 3617 / NBRC 0987 / NRRL Y-1542</strain>
    </source>
</reference>
<evidence type="ECO:0000256" key="7">
    <source>
        <dbReference type="SAM" id="MobiDB-lite"/>
    </source>
</evidence>
<keyword evidence="4 8" id="KW-1133">Transmembrane helix</keyword>